<accession>A0A1Q6DU30</accession>
<sequence>MDRFSEVTPPKSEIWEVGFPVYLVQEEFVFPLRLSHSLDQKEELFALGEGLD</sequence>
<dbReference type="AlphaFoldDB" id="A0A1Q6DU30"/>
<evidence type="ECO:0000313" key="1">
    <source>
        <dbReference type="EMBL" id="OKY77838.1"/>
    </source>
</evidence>
<keyword evidence="2" id="KW-1185">Reference proteome</keyword>
<dbReference type="InParanoid" id="A0A1Q6DU30"/>
<dbReference type="Proteomes" id="UP000185744">
    <property type="component" value="Unassembled WGS sequence"/>
</dbReference>
<evidence type="ECO:0000313" key="2">
    <source>
        <dbReference type="Proteomes" id="UP000185744"/>
    </source>
</evidence>
<proteinExistence type="predicted"/>
<dbReference type="EMBL" id="MSDW01000001">
    <property type="protein sequence ID" value="OKY77838.1"/>
    <property type="molecule type" value="Genomic_DNA"/>
</dbReference>
<name>A0A1Q6DU30_METT1</name>
<organism evidence="1 2">
    <name type="scientific">Methanohalarchaeum thermophilum</name>
    <dbReference type="NCBI Taxonomy" id="1903181"/>
    <lineage>
        <taxon>Archaea</taxon>
        <taxon>Methanobacteriati</taxon>
        <taxon>Methanobacteriota</taxon>
        <taxon>Methanonatronarchaeia</taxon>
        <taxon>Methanonatronarchaeales</taxon>
        <taxon>Methanonatronarchaeaceae</taxon>
        <taxon>Candidatus Methanohalarchaeum</taxon>
    </lineage>
</organism>
<reference evidence="1" key="1">
    <citation type="submission" date="2016-12" db="EMBL/GenBank/DDBJ databases">
        <title>Discovery of methanogenic haloarchaea.</title>
        <authorList>
            <person name="Sorokin D.Y."/>
            <person name="Makarova K.S."/>
            <person name="Abbas B."/>
            <person name="Ferrer M."/>
            <person name="Golyshin P.N."/>
        </authorList>
    </citation>
    <scope>NUCLEOTIDE SEQUENCE [LARGE SCALE GENOMIC DNA]</scope>
    <source>
        <strain evidence="1">HMET1</strain>
    </source>
</reference>
<gene>
    <name evidence="1" type="ORF">BTN85_0313</name>
</gene>
<comment type="caution">
    <text evidence="1">The sequence shown here is derived from an EMBL/GenBank/DDBJ whole genome shotgun (WGS) entry which is preliminary data.</text>
</comment>
<protein>
    <submittedName>
        <fullName evidence="1">Uncharacterized protein</fullName>
    </submittedName>
</protein>